<protein>
    <submittedName>
        <fullName evidence="1">Uncharacterized protein</fullName>
    </submittedName>
</protein>
<evidence type="ECO:0000313" key="1">
    <source>
        <dbReference type="EMBL" id="MEQ1403489.1"/>
    </source>
</evidence>
<name>A0ABV0LXK0_9HYPH</name>
<proteinExistence type="predicted"/>
<keyword evidence="2" id="KW-1185">Reference proteome</keyword>
<dbReference type="Proteomes" id="UP001496627">
    <property type="component" value="Unassembled WGS sequence"/>
</dbReference>
<sequence>MPMKAARMLALETAVATEELESIISYLDQKLDDASSRNEPVPFLAYRNRVIFQTTLNIRQGKIWSPSQY</sequence>
<evidence type="ECO:0000313" key="2">
    <source>
        <dbReference type="Proteomes" id="UP001496627"/>
    </source>
</evidence>
<dbReference type="EMBL" id="JBEAAL010000001">
    <property type="protein sequence ID" value="MEQ1403489.1"/>
    <property type="molecule type" value="Genomic_DNA"/>
</dbReference>
<comment type="caution">
    <text evidence="1">The sequence shown here is derived from an EMBL/GenBank/DDBJ whole genome shotgun (WGS) entry which is preliminary data.</text>
</comment>
<gene>
    <name evidence="1" type="ORF">ABK249_00965</name>
</gene>
<accession>A0ABV0LXK0</accession>
<reference evidence="1 2" key="1">
    <citation type="submission" date="2024-05" db="EMBL/GenBank/DDBJ databases">
        <title>Neorhizobium sp. Rsf11, a plant growth promoting and heavy metal resistant PAH-degrader.</title>
        <authorList>
            <person name="Golubev S.N."/>
            <person name="Muratova A.Y."/>
            <person name="Markelova M.I."/>
        </authorList>
    </citation>
    <scope>NUCLEOTIDE SEQUENCE [LARGE SCALE GENOMIC DNA]</scope>
    <source>
        <strain evidence="1 2">Rsf11</strain>
    </source>
</reference>
<dbReference type="RefSeq" id="WP_037158281.1">
    <property type="nucleotide sequence ID" value="NZ_JBEAAL010000001.1"/>
</dbReference>
<organism evidence="1 2">
    <name type="scientific">Neorhizobium phenanthreniclasticum</name>
    <dbReference type="NCBI Taxonomy" id="3157917"/>
    <lineage>
        <taxon>Bacteria</taxon>
        <taxon>Pseudomonadati</taxon>
        <taxon>Pseudomonadota</taxon>
        <taxon>Alphaproteobacteria</taxon>
        <taxon>Hyphomicrobiales</taxon>
        <taxon>Rhizobiaceae</taxon>
        <taxon>Rhizobium/Agrobacterium group</taxon>
        <taxon>Neorhizobium</taxon>
    </lineage>
</organism>